<keyword evidence="1" id="KW-0808">Transferase</keyword>
<keyword evidence="2" id="KW-0677">Repeat</keyword>
<keyword evidence="3 4" id="KW-0802">TPR repeat</keyword>
<evidence type="ECO:0000313" key="6">
    <source>
        <dbReference type="Proteomes" id="UP001235269"/>
    </source>
</evidence>
<keyword evidence="6" id="KW-1185">Reference proteome</keyword>
<organism evidence="5 6">
    <name type="scientific">Rhizobium paknamense</name>
    <dbReference type="NCBI Taxonomy" id="1206817"/>
    <lineage>
        <taxon>Bacteria</taxon>
        <taxon>Pseudomonadati</taxon>
        <taxon>Pseudomonadota</taxon>
        <taxon>Alphaproteobacteria</taxon>
        <taxon>Hyphomicrobiales</taxon>
        <taxon>Rhizobiaceae</taxon>
        <taxon>Rhizobium/Agrobacterium group</taxon>
        <taxon>Rhizobium</taxon>
    </lineage>
</organism>
<evidence type="ECO:0000256" key="2">
    <source>
        <dbReference type="ARBA" id="ARBA00022737"/>
    </source>
</evidence>
<evidence type="ECO:0000256" key="4">
    <source>
        <dbReference type="PROSITE-ProRule" id="PRU00339"/>
    </source>
</evidence>
<dbReference type="RefSeq" id="WP_307156644.1">
    <property type="nucleotide sequence ID" value="NZ_JAUSWH010000002.1"/>
</dbReference>
<reference evidence="5 6" key="1">
    <citation type="submission" date="2023-07" db="EMBL/GenBank/DDBJ databases">
        <title>Genomic Encyclopedia of Type Strains, Phase IV (KMG-IV): sequencing the most valuable type-strain genomes for metagenomic binning, comparative biology and taxonomic classification.</title>
        <authorList>
            <person name="Goeker M."/>
        </authorList>
    </citation>
    <scope>NUCLEOTIDE SEQUENCE [LARGE SCALE GENOMIC DNA]</scope>
    <source>
        <strain evidence="5 6">DSM 100301</strain>
    </source>
</reference>
<dbReference type="PANTHER" id="PTHR12788:SF10">
    <property type="entry name" value="PROTEIN-TYROSINE SULFOTRANSFERASE"/>
    <property type="match status" value="1"/>
</dbReference>
<dbReference type="Pfam" id="PF13469">
    <property type="entry name" value="Sulfotransfer_3"/>
    <property type="match status" value="1"/>
</dbReference>
<accession>A0ABU0I864</accession>
<evidence type="ECO:0000256" key="3">
    <source>
        <dbReference type="ARBA" id="ARBA00022803"/>
    </source>
</evidence>
<name>A0ABU0I864_9HYPH</name>
<dbReference type="EMBL" id="JAUSWH010000002">
    <property type="protein sequence ID" value="MDQ0454424.1"/>
    <property type="molecule type" value="Genomic_DNA"/>
</dbReference>
<dbReference type="InterPro" id="IPR013105">
    <property type="entry name" value="TPR_2"/>
</dbReference>
<dbReference type="InterPro" id="IPR026634">
    <property type="entry name" value="TPST-like"/>
</dbReference>
<proteinExistence type="predicted"/>
<dbReference type="PROSITE" id="PS50005">
    <property type="entry name" value="TPR"/>
    <property type="match status" value="1"/>
</dbReference>
<protein>
    <submittedName>
        <fullName evidence="5">Tetratricopeptide (TPR) repeat protein</fullName>
    </submittedName>
</protein>
<dbReference type="Proteomes" id="UP001235269">
    <property type="component" value="Unassembled WGS sequence"/>
</dbReference>
<dbReference type="InterPro" id="IPR019734">
    <property type="entry name" value="TPR_rpt"/>
</dbReference>
<sequence>MADHSVLAAQRQKLAPIYAAARQALTLGLDRLQPEQRAQAQQMITVAHKASASLADVAIALHDHQTACELLDQALSLEATPALLARKGQVLAASGQWSEAARHFRAAIESGHDDLATRLAFARALKRLGQAAEADRAYHAVLALAPDHLEALNETTFRALMEGEFEAALEFARRATEAAASDFTAWFYLGQTLQGLGRTEEAKAAYDRALEIDPDNSDVFLLSGMLQKYQPGEPRIATMQALYERLADAPARQLKLGFALFKALDETKQHEAAFPYLAQANTLRRLEFPAYRLEDDLALIKAMRALFTPELVASHCGLSPRQEAPVFITGLPRSGTSLTEQILASHPDIYGAGELESLSHVIARFFPECFQDKGEPDRSAPRGPANLRADMLSAAGEAYLAPLRAKADGRRIADKMPINLLWVGFIRLIFPKAKIVITRRDALANGFAIYSTYFPSQGTVYGYDLADTARYIVAERQLGDQWQRLFPDDVLIFSYEDLTENQEAETRRLLDFCGLPFDRRCLDFHLSDRPVKTLSSAQVRQGMYSGRDRKTQHYRQHLGPMIEILAEAGLTETG</sequence>
<evidence type="ECO:0000313" key="5">
    <source>
        <dbReference type="EMBL" id="MDQ0454424.1"/>
    </source>
</evidence>
<evidence type="ECO:0000256" key="1">
    <source>
        <dbReference type="ARBA" id="ARBA00022679"/>
    </source>
</evidence>
<dbReference type="InterPro" id="IPR011990">
    <property type="entry name" value="TPR-like_helical_dom_sf"/>
</dbReference>
<dbReference type="SMART" id="SM00028">
    <property type="entry name" value="TPR"/>
    <property type="match status" value="3"/>
</dbReference>
<comment type="caution">
    <text evidence="5">The sequence shown here is derived from an EMBL/GenBank/DDBJ whole genome shotgun (WGS) entry which is preliminary data.</text>
</comment>
<dbReference type="SUPFAM" id="SSF52540">
    <property type="entry name" value="P-loop containing nucleoside triphosphate hydrolases"/>
    <property type="match status" value="1"/>
</dbReference>
<dbReference type="Gene3D" id="1.25.40.10">
    <property type="entry name" value="Tetratricopeptide repeat domain"/>
    <property type="match status" value="2"/>
</dbReference>
<dbReference type="SUPFAM" id="SSF48452">
    <property type="entry name" value="TPR-like"/>
    <property type="match status" value="1"/>
</dbReference>
<dbReference type="PROSITE" id="PS50293">
    <property type="entry name" value="TPR_REGION"/>
    <property type="match status" value="1"/>
</dbReference>
<dbReference type="PANTHER" id="PTHR12788">
    <property type="entry name" value="PROTEIN-TYROSINE SULFOTRANSFERASE 2"/>
    <property type="match status" value="1"/>
</dbReference>
<feature type="repeat" description="TPR" evidence="4">
    <location>
        <begin position="183"/>
        <end position="216"/>
    </location>
</feature>
<dbReference type="InterPro" id="IPR027417">
    <property type="entry name" value="P-loop_NTPase"/>
</dbReference>
<dbReference type="Pfam" id="PF07719">
    <property type="entry name" value="TPR_2"/>
    <property type="match status" value="1"/>
</dbReference>
<gene>
    <name evidence="5" type="ORF">QO005_000751</name>
</gene>
<dbReference type="Gene3D" id="3.40.50.300">
    <property type="entry name" value="P-loop containing nucleotide triphosphate hydrolases"/>
    <property type="match status" value="1"/>
</dbReference>